<dbReference type="Proteomes" id="UP000186132">
    <property type="component" value="Unassembled WGS sequence"/>
</dbReference>
<accession>A0A1M5E216</accession>
<reference evidence="2 3" key="1">
    <citation type="submission" date="2016-11" db="EMBL/GenBank/DDBJ databases">
        <authorList>
            <person name="Jaros S."/>
            <person name="Januszkiewicz K."/>
            <person name="Wedrychowicz H."/>
        </authorList>
    </citation>
    <scope>NUCLEOTIDE SEQUENCE [LARGE SCALE GENOMIC DNA]</scope>
    <source>
        <strain evidence="2 3">DSM 45627</strain>
    </source>
</reference>
<dbReference type="InterPro" id="IPR022062">
    <property type="entry name" value="DUF3618"/>
</dbReference>
<evidence type="ECO:0000313" key="3">
    <source>
        <dbReference type="Proteomes" id="UP000186132"/>
    </source>
</evidence>
<feature type="compositionally biased region" description="Basic and acidic residues" evidence="1">
    <location>
        <begin position="173"/>
        <end position="203"/>
    </location>
</feature>
<feature type="compositionally biased region" description="Basic and acidic residues" evidence="1">
    <location>
        <begin position="39"/>
        <end position="54"/>
    </location>
</feature>
<evidence type="ECO:0008006" key="4">
    <source>
        <dbReference type="Google" id="ProtNLM"/>
    </source>
</evidence>
<feature type="compositionally biased region" description="Basic and acidic residues" evidence="1">
    <location>
        <begin position="11"/>
        <end position="28"/>
    </location>
</feature>
<dbReference type="STRING" id="1206085.SAMN05443575_0763"/>
<dbReference type="SUPFAM" id="SSF58113">
    <property type="entry name" value="Apolipoprotein A-I"/>
    <property type="match status" value="1"/>
</dbReference>
<feature type="region of interest" description="Disordered" evidence="1">
    <location>
        <begin position="148"/>
        <end position="217"/>
    </location>
</feature>
<sequence length="217" mass="22220">MSSNPDQLEADVDRSRDSLGRDVARLNDRVSPARFVGTRTDRVKQGAASIKDKLMGSSNSAGDAAKDRLGSAVGSVKDATDNAAGRLGDATGSAPETLRQQTQGNPVAAGLIAFGVGWLLSSLVPASQAEQQAAAKLEENADAVVEPLTESAKEVAGNLQQPLQDSAAALKDTATDAVDRTTEHAKSAAGDVKDQAADAKDDVAGGSGDSTRATRSY</sequence>
<dbReference type="EMBL" id="FQVU01000001">
    <property type="protein sequence ID" value="SHF73216.1"/>
    <property type="molecule type" value="Genomic_DNA"/>
</dbReference>
<feature type="region of interest" description="Disordered" evidence="1">
    <location>
        <begin position="1"/>
        <end position="73"/>
    </location>
</feature>
<organism evidence="2 3">
    <name type="scientific">Jatrophihabitans endophyticus</name>
    <dbReference type="NCBI Taxonomy" id="1206085"/>
    <lineage>
        <taxon>Bacteria</taxon>
        <taxon>Bacillati</taxon>
        <taxon>Actinomycetota</taxon>
        <taxon>Actinomycetes</taxon>
        <taxon>Jatrophihabitantales</taxon>
        <taxon>Jatrophihabitantaceae</taxon>
        <taxon>Jatrophihabitans</taxon>
    </lineage>
</organism>
<gene>
    <name evidence="2" type="ORF">SAMN05443575_0763</name>
</gene>
<keyword evidence="3" id="KW-1185">Reference proteome</keyword>
<name>A0A1M5E216_9ACTN</name>
<dbReference type="RefSeq" id="WP_073386083.1">
    <property type="nucleotide sequence ID" value="NZ_FQVU01000001.1"/>
</dbReference>
<dbReference type="Gene3D" id="1.20.120.20">
    <property type="entry name" value="Apolipoprotein"/>
    <property type="match status" value="1"/>
</dbReference>
<proteinExistence type="predicted"/>
<dbReference type="Pfam" id="PF12277">
    <property type="entry name" value="DUF3618"/>
    <property type="match status" value="1"/>
</dbReference>
<dbReference type="OrthoDB" id="3218417at2"/>
<dbReference type="AlphaFoldDB" id="A0A1M5E216"/>
<evidence type="ECO:0000256" key="1">
    <source>
        <dbReference type="SAM" id="MobiDB-lite"/>
    </source>
</evidence>
<evidence type="ECO:0000313" key="2">
    <source>
        <dbReference type="EMBL" id="SHF73216.1"/>
    </source>
</evidence>
<protein>
    <recommendedName>
        <fullName evidence="4">DUF3618 domain-containing protein</fullName>
    </recommendedName>
</protein>